<sequence length="159" mass="16877">MTTEQSATPTAKFLFTIVNPSDFKPINQGGAVQYTQATMTMTQGAQGVTYDAASQTISVSEEANLEFSGAPDTSGETVVLYHAVGLAYQGTGGDVVGVKAFPTEKVTTPKINVNGKQTRLRIITTLDADPANDNFDFDLVIQRSTDGALGIIDPQIRNT</sequence>
<accession>A0A1K2H3X0</accession>
<organism evidence="1 2">
    <name type="scientific">Chitinimonas taiwanensis DSM 18899</name>
    <dbReference type="NCBI Taxonomy" id="1121279"/>
    <lineage>
        <taxon>Bacteria</taxon>
        <taxon>Pseudomonadati</taxon>
        <taxon>Pseudomonadota</taxon>
        <taxon>Betaproteobacteria</taxon>
        <taxon>Neisseriales</taxon>
        <taxon>Chitinibacteraceae</taxon>
        <taxon>Chitinimonas</taxon>
    </lineage>
</organism>
<name>A0A1K2H3X0_9NEIS</name>
<gene>
    <name evidence="1" type="ORF">SAMN02745887_00162</name>
</gene>
<dbReference type="EMBL" id="FPKR01000001">
    <property type="protein sequence ID" value="SFZ70319.1"/>
    <property type="molecule type" value="Genomic_DNA"/>
</dbReference>
<dbReference type="OrthoDB" id="9984222at2"/>
<evidence type="ECO:0000313" key="1">
    <source>
        <dbReference type="EMBL" id="SFZ70319.1"/>
    </source>
</evidence>
<protein>
    <submittedName>
        <fullName evidence="1">Uncharacterized protein</fullName>
    </submittedName>
</protein>
<keyword evidence="2" id="KW-1185">Reference proteome</keyword>
<evidence type="ECO:0000313" key="2">
    <source>
        <dbReference type="Proteomes" id="UP000186513"/>
    </source>
</evidence>
<dbReference type="RefSeq" id="WP_072426716.1">
    <property type="nucleotide sequence ID" value="NZ_FPKR01000001.1"/>
</dbReference>
<proteinExistence type="predicted"/>
<dbReference type="Proteomes" id="UP000186513">
    <property type="component" value="Unassembled WGS sequence"/>
</dbReference>
<dbReference type="AlphaFoldDB" id="A0A1K2H3X0"/>
<reference evidence="1 2" key="1">
    <citation type="submission" date="2016-11" db="EMBL/GenBank/DDBJ databases">
        <authorList>
            <person name="Jaros S."/>
            <person name="Januszkiewicz K."/>
            <person name="Wedrychowicz H."/>
        </authorList>
    </citation>
    <scope>NUCLEOTIDE SEQUENCE [LARGE SCALE GENOMIC DNA]</scope>
    <source>
        <strain evidence="1 2">DSM 18899</strain>
    </source>
</reference>